<dbReference type="Gene3D" id="1.10.760.10">
    <property type="entry name" value="Cytochrome c-like domain"/>
    <property type="match status" value="1"/>
</dbReference>
<reference evidence="12 13" key="1">
    <citation type="submission" date="2018-04" db="EMBL/GenBank/DDBJ databases">
        <title>Genomic Encyclopedia of Type Strains, Phase III (KMG-III): the genomes of soil and plant-associated and newly described type strains.</title>
        <authorList>
            <person name="Whitman W."/>
        </authorList>
    </citation>
    <scope>NUCLEOTIDE SEQUENCE [LARGE SCALE GENOMIC DNA]</scope>
    <source>
        <strain evidence="12 13">MA101b</strain>
    </source>
</reference>
<accession>A0A2T5GTQ0</accession>
<feature type="binding site" description="covalent" evidence="9">
    <location>
        <position position="78"/>
    </location>
    <ligand>
        <name>heme c</name>
        <dbReference type="ChEBI" id="CHEBI:61717"/>
    </ligand>
</feature>
<dbReference type="EMBL" id="QAOG01000001">
    <property type="protein sequence ID" value="PTQ62705.1"/>
    <property type="molecule type" value="Genomic_DNA"/>
</dbReference>
<evidence type="ECO:0000256" key="1">
    <source>
        <dbReference type="ARBA" id="ARBA00004370"/>
    </source>
</evidence>
<sequence length="280" mass="30519">MVRLIASIVGAAFVLVLGIALFGSISGAITDPVAPSAESVAHKHPKELELASNGVFGKFDRRQLQRGFQVYKEVCSACHSLRLVSFRDLTKIGYTDPEVKAIANQWVIEQPSINPETGEPATRKNIPSDRFPLPFANEVAARAANNNALPPDLSLITKAREDGTAYVHSLLTGYTTQPAALLKEFPDIKTPEGLHYNPYFANLNIAMPPPLTADGQVTYADGTKPTIEQMSTDVSAFLTWTAEPNLEARHAAGFASIIFILIFCGLAWGAYQNVWRDVKH</sequence>
<dbReference type="PANTHER" id="PTHR10266">
    <property type="entry name" value="CYTOCHROME C1"/>
    <property type="match status" value="1"/>
</dbReference>
<dbReference type="GO" id="GO:0020037">
    <property type="term" value="F:heme binding"/>
    <property type="evidence" value="ECO:0007669"/>
    <property type="project" value="InterPro"/>
</dbReference>
<dbReference type="InterPro" id="IPR002326">
    <property type="entry name" value="Cyt_c1"/>
</dbReference>
<evidence type="ECO:0000256" key="4">
    <source>
        <dbReference type="ARBA" id="ARBA00022692"/>
    </source>
</evidence>
<keyword evidence="3 9" id="KW-0349">Heme</keyword>
<dbReference type="SUPFAM" id="SSF46626">
    <property type="entry name" value="Cytochrome c"/>
    <property type="match status" value="1"/>
</dbReference>
<evidence type="ECO:0000256" key="5">
    <source>
        <dbReference type="ARBA" id="ARBA00022723"/>
    </source>
</evidence>
<keyword evidence="5 9" id="KW-0479">Metal-binding</keyword>
<dbReference type="RefSeq" id="WP_107956895.1">
    <property type="nucleotide sequence ID" value="NZ_JASPFP010000001.1"/>
</dbReference>
<dbReference type="AlphaFoldDB" id="A0A2T5GTQ0"/>
<feature type="transmembrane region" description="Helical" evidence="10">
    <location>
        <begin position="251"/>
        <end position="271"/>
    </location>
</feature>
<evidence type="ECO:0000256" key="3">
    <source>
        <dbReference type="ARBA" id="ARBA00022617"/>
    </source>
</evidence>
<dbReference type="Proteomes" id="UP000244189">
    <property type="component" value="Unassembled WGS sequence"/>
</dbReference>
<dbReference type="PANTHER" id="PTHR10266:SF3">
    <property type="entry name" value="CYTOCHROME C1, HEME PROTEIN, MITOCHONDRIAL"/>
    <property type="match status" value="1"/>
</dbReference>
<evidence type="ECO:0000313" key="13">
    <source>
        <dbReference type="Proteomes" id="UP000244189"/>
    </source>
</evidence>
<name>A0A2T5GTQ0_9SPHN</name>
<keyword evidence="6 10" id="KW-1133">Transmembrane helix</keyword>
<evidence type="ECO:0000259" key="11">
    <source>
        <dbReference type="PROSITE" id="PS51007"/>
    </source>
</evidence>
<dbReference type="InterPro" id="IPR009056">
    <property type="entry name" value="Cyt_c-like_dom"/>
</dbReference>
<feature type="binding site" description="covalent" evidence="9">
    <location>
        <position position="207"/>
    </location>
    <ligand>
        <name>heme c</name>
        <dbReference type="ChEBI" id="CHEBI:61717"/>
    </ligand>
</feature>
<comment type="cofactor">
    <cofactor evidence="9">
        <name>heme c</name>
        <dbReference type="ChEBI" id="CHEBI:61717"/>
    </cofactor>
    <text evidence="9">Binds 1 heme c group covalently per subunit.</text>
</comment>
<dbReference type="InterPro" id="IPR036909">
    <property type="entry name" value="Cyt_c-like_dom_sf"/>
</dbReference>
<evidence type="ECO:0000256" key="9">
    <source>
        <dbReference type="PIRSR" id="PIRSR602326-1"/>
    </source>
</evidence>
<dbReference type="PROSITE" id="PS51007">
    <property type="entry name" value="CYTC"/>
    <property type="match status" value="1"/>
</dbReference>
<protein>
    <recommendedName>
        <fullName evidence="2">Cytochrome c1</fullName>
    </recommendedName>
</protein>
<dbReference type="GO" id="GO:0046872">
    <property type="term" value="F:metal ion binding"/>
    <property type="evidence" value="ECO:0007669"/>
    <property type="project" value="UniProtKB-KW"/>
</dbReference>
<dbReference type="GO" id="GO:0016020">
    <property type="term" value="C:membrane"/>
    <property type="evidence" value="ECO:0007669"/>
    <property type="project" value="UniProtKB-SubCell"/>
</dbReference>
<feature type="binding site" description="covalent" evidence="9">
    <location>
        <position position="79"/>
    </location>
    <ligand>
        <name>heme c</name>
        <dbReference type="ChEBI" id="CHEBI:61717"/>
    </ligand>
</feature>
<proteinExistence type="predicted"/>
<feature type="binding site" description="covalent" evidence="9">
    <location>
        <position position="75"/>
    </location>
    <ligand>
        <name>heme c</name>
        <dbReference type="ChEBI" id="CHEBI:61717"/>
    </ligand>
</feature>
<dbReference type="GO" id="GO:0009055">
    <property type="term" value="F:electron transfer activity"/>
    <property type="evidence" value="ECO:0007669"/>
    <property type="project" value="InterPro"/>
</dbReference>
<evidence type="ECO:0000256" key="10">
    <source>
        <dbReference type="SAM" id="Phobius"/>
    </source>
</evidence>
<dbReference type="Gene3D" id="1.20.5.100">
    <property type="entry name" value="Cytochrome c1, transmembrane anchor, C-terminal"/>
    <property type="match status" value="1"/>
</dbReference>
<dbReference type="PRINTS" id="PR00603">
    <property type="entry name" value="CYTOCHROMEC1"/>
</dbReference>
<keyword evidence="7 9" id="KW-0408">Iron</keyword>
<keyword evidence="4 10" id="KW-0812">Transmembrane</keyword>
<evidence type="ECO:0000256" key="6">
    <source>
        <dbReference type="ARBA" id="ARBA00022989"/>
    </source>
</evidence>
<evidence type="ECO:0000256" key="8">
    <source>
        <dbReference type="ARBA" id="ARBA00023136"/>
    </source>
</evidence>
<gene>
    <name evidence="12" type="ORF">C8J26_0988</name>
</gene>
<dbReference type="Pfam" id="PF02167">
    <property type="entry name" value="Cytochrom_C1"/>
    <property type="match status" value="1"/>
</dbReference>
<keyword evidence="8 10" id="KW-0472">Membrane</keyword>
<evidence type="ECO:0000256" key="7">
    <source>
        <dbReference type="ARBA" id="ARBA00023004"/>
    </source>
</evidence>
<organism evidence="12 13">
    <name type="scientific">Sphingomonas aurantiaca</name>
    <dbReference type="NCBI Taxonomy" id="185949"/>
    <lineage>
        <taxon>Bacteria</taxon>
        <taxon>Pseudomonadati</taxon>
        <taxon>Pseudomonadota</taxon>
        <taxon>Alphaproteobacteria</taxon>
        <taxon>Sphingomonadales</taxon>
        <taxon>Sphingomonadaceae</taxon>
        <taxon>Sphingomonas</taxon>
    </lineage>
</organism>
<comment type="caution">
    <text evidence="12">The sequence shown here is derived from an EMBL/GenBank/DDBJ whole genome shotgun (WGS) entry which is preliminary data.</text>
</comment>
<comment type="subcellular location">
    <subcellularLocation>
        <location evidence="1">Membrane</location>
    </subcellularLocation>
</comment>
<evidence type="ECO:0000313" key="12">
    <source>
        <dbReference type="EMBL" id="PTQ62705.1"/>
    </source>
</evidence>
<evidence type="ECO:0000256" key="2">
    <source>
        <dbReference type="ARBA" id="ARBA00016165"/>
    </source>
</evidence>
<keyword evidence="13" id="KW-1185">Reference proteome</keyword>
<feature type="domain" description="Cytochrome c" evidence="11">
    <location>
        <begin position="62"/>
        <end position="171"/>
    </location>
</feature>